<dbReference type="CDD" id="cd02947">
    <property type="entry name" value="TRX_family"/>
    <property type="match status" value="1"/>
</dbReference>
<evidence type="ECO:0000256" key="4">
    <source>
        <dbReference type="ARBA" id="ARBA00022982"/>
    </source>
</evidence>
<dbReference type="NCBIfam" id="TIGR01068">
    <property type="entry name" value="thioredoxin"/>
    <property type="match status" value="1"/>
</dbReference>
<keyword evidence="4" id="KW-0249">Electron transport</keyword>
<dbReference type="InterPro" id="IPR013766">
    <property type="entry name" value="Thioredoxin_domain"/>
</dbReference>
<dbReference type="PROSITE" id="PS00194">
    <property type="entry name" value="THIOREDOXIN_1"/>
    <property type="match status" value="1"/>
</dbReference>
<dbReference type="PRINTS" id="PR00421">
    <property type="entry name" value="THIOREDOXIN"/>
</dbReference>
<dbReference type="InterPro" id="IPR036249">
    <property type="entry name" value="Thioredoxin-like_sf"/>
</dbReference>
<gene>
    <name evidence="10" type="primary">trxA</name>
    <name evidence="10" type="ORF">G6R27_00370</name>
</gene>
<dbReference type="InterPro" id="IPR017937">
    <property type="entry name" value="Thioredoxin_CS"/>
</dbReference>
<dbReference type="EMBL" id="JAAMFI010000001">
    <property type="protein sequence ID" value="MBS9334491.1"/>
    <property type="molecule type" value="Genomic_DNA"/>
</dbReference>
<dbReference type="PIRSF" id="PIRSF000077">
    <property type="entry name" value="Thioredoxin"/>
    <property type="match status" value="1"/>
</dbReference>
<reference evidence="10 11" key="1">
    <citation type="submission" date="2020-02" db="EMBL/GenBank/DDBJ databases">
        <title>Fructobacillus sp. isolated from paper mulberry of Taiwan.</title>
        <authorList>
            <person name="Lin S.-T."/>
        </authorList>
    </citation>
    <scope>NUCLEOTIDE SEQUENCE [LARGE SCALE GENOMIC DNA]</scope>
    <source>
        <strain evidence="10 11">M1-10</strain>
    </source>
</reference>
<evidence type="ECO:0000256" key="1">
    <source>
        <dbReference type="ARBA" id="ARBA00008987"/>
    </source>
</evidence>
<dbReference type="Gene3D" id="3.40.30.10">
    <property type="entry name" value="Glutaredoxin"/>
    <property type="match status" value="1"/>
</dbReference>
<protein>
    <recommendedName>
        <fullName evidence="2 7">Thioredoxin</fullName>
    </recommendedName>
</protein>
<evidence type="ECO:0000313" key="11">
    <source>
        <dbReference type="Proteomes" id="UP001519418"/>
    </source>
</evidence>
<dbReference type="PROSITE" id="PS51352">
    <property type="entry name" value="THIOREDOXIN_2"/>
    <property type="match status" value="1"/>
</dbReference>
<keyword evidence="6" id="KW-0676">Redox-active center</keyword>
<name>A0ABS5QN68_9LACO</name>
<keyword evidence="11" id="KW-1185">Reference proteome</keyword>
<comment type="similarity">
    <text evidence="1 8">Belongs to the thioredoxin family.</text>
</comment>
<dbReference type="PANTHER" id="PTHR45663">
    <property type="entry name" value="GEO12009P1"/>
    <property type="match status" value="1"/>
</dbReference>
<evidence type="ECO:0000256" key="5">
    <source>
        <dbReference type="ARBA" id="ARBA00023157"/>
    </source>
</evidence>
<evidence type="ECO:0000256" key="6">
    <source>
        <dbReference type="ARBA" id="ARBA00023284"/>
    </source>
</evidence>
<dbReference type="Proteomes" id="UP001519418">
    <property type="component" value="Unassembled WGS sequence"/>
</dbReference>
<evidence type="ECO:0000256" key="7">
    <source>
        <dbReference type="NCBIfam" id="TIGR01068"/>
    </source>
</evidence>
<comment type="caution">
    <text evidence="10">The sequence shown here is derived from an EMBL/GenBank/DDBJ whole genome shotgun (WGS) entry which is preliminary data.</text>
</comment>
<dbReference type="SUPFAM" id="SSF52833">
    <property type="entry name" value="Thioredoxin-like"/>
    <property type="match status" value="1"/>
</dbReference>
<proteinExistence type="inferred from homology"/>
<sequence length="105" mass="11642">MAVEALTDANFEEKTKTGVSITDFWAAWCGPCKMQSPVLDALAEDPNFANINFFKVDVDENKQVPGDFGIRAIPTLVVVKDGQAVERLTGFHNKEQLSEILHKYA</sequence>
<keyword evidence="3" id="KW-0813">Transport</keyword>
<dbReference type="Pfam" id="PF00085">
    <property type="entry name" value="Thioredoxin"/>
    <property type="match status" value="1"/>
</dbReference>
<dbReference type="RefSeq" id="WP_213819110.1">
    <property type="nucleotide sequence ID" value="NZ_JAAMFI010000001.1"/>
</dbReference>
<evidence type="ECO:0000313" key="10">
    <source>
        <dbReference type="EMBL" id="MBS9334491.1"/>
    </source>
</evidence>
<evidence type="ECO:0000259" key="9">
    <source>
        <dbReference type="PROSITE" id="PS51352"/>
    </source>
</evidence>
<keyword evidence="5" id="KW-1015">Disulfide bond</keyword>
<organism evidence="10 11">
    <name type="scientific">Fructobacillus papyriferae</name>
    <dbReference type="NCBI Taxonomy" id="2713171"/>
    <lineage>
        <taxon>Bacteria</taxon>
        <taxon>Bacillati</taxon>
        <taxon>Bacillota</taxon>
        <taxon>Bacilli</taxon>
        <taxon>Lactobacillales</taxon>
        <taxon>Lactobacillaceae</taxon>
        <taxon>Fructobacillus</taxon>
    </lineage>
</organism>
<evidence type="ECO:0000256" key="8">
    <source>
        <dbReference type="PIRNR" id="PIRNR000077"/>
    </source>
</evidence>
<evidence type="ECO:0000256" key="2">
    <source>
        <dbReference type="ARBA" id="ARBA00020570"/>
    </source>
</evidence>
<evidence type="ECO:0000256" key="3">
    <source>
        <dbReference type="ARBA" id="ARBA00022448"/>
    </source>
</evidence>
<feature type="domain" description="Thioredoxin" evidence="9">
    <location>
        <begin position="1"/>
        <end position="105"/>
    </location>
</feature>
<dbReference type="InterPro" id="IPR005746">
    <property type="entry name" value="Thioredoxin"/>
</dbReference>
<dbReference type="PANTHER" id="PTHR45663:SF11">
    <property type="entry name" value="GEO12009P1"/>
    <property type="match status" value="1"/>
</dbReference>
<accession>A0ABS5QN68</accession>